<dbReference type="Pfam" id="PF13411">
    <property type="entry name" value="MerR_1"/>
    <property type="match status" value="1"/>
</dbReference>
<dbReference type="Proteomes" id="UP001501337">
    <property type="component" value="Unassembled WGS sequence"/>
</dbReference>
<comment type="caution">
    <text evidence="3">The sequence shown here is derived from an EMBL/GenBank/DDBJ whole genome shotgun (WGS) entry which is preliminary data.</text>
</comment>
<gene>
    <name evidence="3" type="ORF">GCM10022278_05110</name>
</gene>
<dbReference type="Gene3D" id="1.10.1660.10">
    <property type="match status" value="1"/>
</dbReference>
<dbReference type="PANTHER" id="PTHR30204">
    <property type="entry name" value="REDOX-CYCLING DRUG-SENSING TRANSCRIPTIONAL ACTIVATOR SOXR"/>
    <property type="match status" value="1"/>
</dbReference>
<dbReference type="PANTHER" id="PTHR30204:SF93">
    <property type="entry name" value="HTH MERR-TYPE DOMAIN-CONTAINING PROTEIN"/>
    <property type="match status" value="1"/>
</dbReference>
<dbReference type="InterPro" id="IPR000551">
    <property type="entry name" value="MerR-type_HTH_dom"/>
</dbReference>
<accession>A0ABP7NJZ4</accession>
<evidence type="ECO:0000259" key="2">
    <source>
        <dbReference type="PROSITE" id="PS50937"/>
    </source>
</evidence>
<evidence type="ECO:0000256" key="1">
    <source>
        <dbReference type="ARBA" id="ARBA00023125"/>
    </source>
</evidence>
<proteinExistence type="predicted"/>
<dbReference type="InterPro" id="IPR009061">
    <property type="entry name" value="DNA-bd_dom_put_sf"/>
</dbReference>
<dbReference type="InterPro" id="IPR047057">
    <property type="entry name" value="MerR_fam"/>
</dbReference>
<reference evidence="4" key="1">
    <citation type="journal article" date="2019" name="Int. J. Syst. Evol. Microbiol.">
        <title>The Global Catalogue of Microorganisms (GCM) 10K type strain sequencing project: providing services to taxonomists for standard genome sequencing and annotation.</title>
        <authorList>
            <consortium name="The Broad Institute Genomics Platform"/>
            <consortium name="The Broad Institute Genome Sequencing Center for Infectious Disease"/>
            <person name="Wu L."/>
            <person name="Ma J."/>
        </authorList>
    </citation>
    <scope>NUCLEOTIDE SEQUENCE [LARGE SCALE GENOMIC DNA]</scope>
    <source>
        <strain evidence="4">JCM 17555</strain>
    </source>
</reference>
<dbReference type="EMBL" id="BAABBO010000001">
    <property type="protein sequence ID" value="GAA3948872.1"/>
    <property type="molecule type" value="Genomic_DNA"/>
</dbReference>
<dbReference type="SMART" id="SM00422">
    <property type="entry name" value="HTH_MERR"/>
    <property type="match status" value="1"/>
</dbReference>
<sequence length="262" mass="29931">MRPEGSHDKSRLEREYTIDELARATGTTTRNIRAYQERGILRSPRLRGRKGIYSDEHYSRLRLIANLLERGYTLSSIGDLLTAVEQGMDLKNFVGIESALTSPWTDEETVVMPLTQLMAMFDTKMTSEALAKARDLDLFRIEGDHVSIRSLRMMQAGAELVSTGIPFEELLDIIQMLRGNVERVANELVKLVSEHVLEKYDFDATPPKEDLPQLVDLIWRLRPLAEMAVHAELARAMERAANHFLGDRLETIIQELEVLKRK</sequence>
<evidence type="ECO:0000313" key="4">
    <source>
        <dbReference type="Proteomes" id="UP001501337"/>
    </source>
</evidence>
<keyword evidence="4" id="KW-1185">Reference proteome</keyword>
<dbReference type="SUPFAM" id="SSF46955">
    <property type="entry name" value="Putative DNA-binding domain"/>
    <property type="match status" value="1"/>
</dbReference>
<evidence type="ECO:0000313" key="3">
    <source>
        <dbReference type="EMBL" id="GAA3948872.1"/>
    </source>
</evidence>
<dbReference type="PRINTS" id="PR00040">
    <property type="entry name" value="HTHMERR"/>
</dbReference>
<feature type="domain" description="HTH merR-type" evidence="2">
    <location>
        <begin position="15"/>
        <end position="83"/>
    </location>
</feature>
<organism evidence="3 4">
    <name type="scientific">Allohahella marinimesophila</name>
    <dbReference type="NCBI Taxonomy" id="1054972"/>
    <lineage>
        <taxon>Bacteria</taxon>
        <taxon>Pseudomonadati</taxon>
        <taxon>Pseudomonadota</taxon>
        <taxon>Gammaproteobacteria</taxon>
        <taxon>Oceanospirillales</taxon>
        <taxon>Hahellaceae</taxon>
        <taxon>Allohahella</taxon>
    </lineage>
</organism>
<protein>
    <submittedName>
        <fullName evidence="3">MerR family transcriptional regulator</fullName>
    </submittedName>
</protein>
<dbReference type="PROSITE" id="PS50937">
    <property type="entry name" value="HTH_MERR_2"/>
    <property type="match status" value="1"/>
</dbReference>
<name>A0ABP7NJZ4_9GAMM</name>
<keyword evidence="1" id="KW-0238">DNA-binding</keyword>